<sequence length="88" mass="9940">MNEVAIIFVQNSHIIFIIWLISTLIATYIGVQRGFPFLAFINGIALGPLGLLFVLIQDNHNRKACQFCAEKILKEAKVCPHCQRNVNE</sequence>
<keyword evidence="1" id="KW-0812">Transmembrane</keyword>
<keyword evidence="1" id="KW-1133">Transmembrane helix</keyword>
<dbReference type="RefSeq" id="WP_107884988.1">
    <property type="nucleotide sequence ID" value="NZ_BPFE01000081.1"/>
</dbReference>
<keyword evidence="3" id="KW-1185">Reference proteome</keyword>
<dbReference type="EMBL" id="PYSG01000003">
    <property type="protein sequence ID" value="PTA48942.1"/>
    <property type="molecule type" value="Genomic_DNA"/>
</dbReference>
<protein>
    <recommendedName>
        <fullName evidence="4">Zinc ribbon domain-containing protein</fullName>
    </recommendedName>
</protein>
<organism evidence="2 3">
    <name type="scientific">Shewanella morhuae</name>
    <dbReference type="NCBI Taxonomy" id="365591"/>
    <lineage>
        <taxon>Bacteria</taxon>
        <taxon>Pseudomonadati</taxon>
        <taxon>Pseudomonadota</taxon>
        <taxon>Gammaproteobacteria</taxon>
        <taxon>Alteromonadales</taxon>
        <taxon>Shewanellaceae</taxon>
        <taxon>Shewanella</taxon>
    </lineage>
</organism>
<keyword evidence="1" id="KW-0472">Membrane</keyword>
<reference evidence="2 3" key="1">
    <citation type="submission" date="2018-03" db="EMBL/GenBank/DDBJ databases">
        <authorList>
            <person name="Dailey F.E."/>
        </authorList>
    </citation>
    <scope>NUCLEOTIDE SEQUENCE [LARGE SCALE GENOMIC DNA]</scope>
    <source>
        <strain evidence="2 3">CW7</strain>
    </source>
</reference>
<accession>A0ABX5HS21</accession>
<evidence type="ECO:0000313" key="3">
    <source>
        <dbReference type="Proteomes" id="UP000240506"/>
    </source>
</evidence>
<proteinExistence type="predicted"/>
<evidence type="ECO:0000256" key="1">
    <source>
        <dbReference type="SAM" id="Phobius"/>
    </source>
</evidence>
<comment type="caution">
    <text evidence="2">The sequence shown here is derived from an EMBL/GenBank/DDBJ whole genome shotgun (WGS) entry which is preliminary data.</text>
</comment>
<reference evidence="2 3" key="2">
    <citation type="submission" date="2018-04" db="EMBL/GenBank/DDBJ databases">
        <title>Genomic sequence of a freshwater isolate of Shewanella morhuae.</title>
        <authorList>
            <person name="Castillo D.E."/>
            <person name="Gram L."/>
        </authorList>
    </citation>
    <scope>NUCLEOTIDE SEQUENCE [LARGE SCALE GENOMIC DNA]</scope>
    <source>
        <strain evidence="2 3">CW7</strain>
    </source>
</reference>
<feature type="transmembrane region" description="Helical" evidence="1">
    <location>
        <begin position="37"/>
        <end position="56"/>
    </location>
</feature>
<evidence type="ECO:0008006" key="4">
    <source>
        <dbReference type="Google" id="ProtNLM"/>
    </source>
</evidence>
<name>A0ABX5HS21_9GAMM</name>
<evidence type="ECO:0000313" key="2">
    <source>
        <dbReference type="EMBL" id="PTA48942.1"/>
    </source>
</evidence>
<feature type="transmembrane region" description="Helical" evidence="1">
    <location>
        <begin position="12"/>
        <end position="31"/>
    </location>
</feature>
<gene>
    <name evidence="2" type="ORF">C9I43_17985</name>
</gene>
<dbReference type="Proteomes" id="UP000240506">
    <property type="component" value="Unassembled WGS sequence"/>
</dbReference>